<dbReference type="EMBL" id="JOKM01000075">
    <property type="protein sequence ID" value="KGB22618.1"/>
    <property type="molecule type" value="Genomic_DNA"/>
</dbReference>
<sequence length="58" mass="6477">MHRGPILLATPQNSETISFSNRHGHSSCFKTAPAIGPMQWLPHTNGLLFRAYRRTMAA</sequence>
<dbReference type="AlphaFoldDB" id="A0A095B0U3"/>
<organism evidence="1 2">
    <name type="scientific">Acetobacter tropicalis</name>
    <dbReference type="NCBI Taxonomy" id="104102"/>
    <lineage>
        <taxon>Bacteria</taxon>
        <taxon>Pseudomonadati</taxon>
        <taxon>Pseudomonadota</taxon>
        <taxon>Alphaproteobacteria</taxon>
        <taxon>Acetobacterales</taxon>
        <taxon>Acetobacteraceae</taxon>
        <taxon>Acetobacter</taxon>
    </lineage>
</organism>
<dbReference type="STRING" id="104102.AtDm6_2199"/>
<name>A0A095B0U3_9PROT</name>
<dbReference type="Proteomes" id="UP000029448">
    <property type="component" value="Unassembled WGS sequence"/>
</dbReference>
<gene>
    <name evidence="1" type="ORF">AtDm6_2199</name>
</gene>
<proteinExistence type="predicted"/>
<keyword evidence="2" id="KW-1185">Reference proteome</keyword>
<dbReference type="PATRIC" id="fig|104102.7.peg.2174"/>
<protein>
    <submittedName>
        <fullName evidence="1">Uncharacterized protein</fullName>
    </submittedName>
</protein>
<evidence type="ECO:0000313" key="2">
    <source>
        <dbReference type="Proteomes" id="UP000029448"/>
    </source>
</evidence>
<evidence type="ECO:0000313" key="1">
    <source>
        <dbReference type="EMBL" id="KGB22618.1"/>
    </source>
</evidence>
<reference evidence="1 2" key="1">
    <citation type="submission" date="2014-06" db="EMBL/GenBank/DDBJ databases">
        <title>Functional and comparative genomic analyses of the Drosophila gut microbiota identify candidate symbiosis factors.</title>
        <authorList>
            <person name="Newell P.D."/>
            <person name="Chaston J.M."/>
            <person name="Douglas A.E."/>
        </authorList>
    </citation>
    <scope>NUCLEOTIDE SEQUENCE [LARGE SCALE GENOMIC DNA]</scope>
    <source>
        <strain evidence="1 2">DmCS_006</strain>
    </source>
</reference>
<comment type="caution">
    <text evidence="1">The sequence shown here is derived from an EMBL/GenBank/DDBJ whole genome shotgun (WGS) entry which is preliminary data.</text>
</comment>
<accession>A0A095B0U3</accession>